<sequence length="164" mass="18412">MKLGSRSGLVFSAMLLFSHVAQAGSSDNLFEFELSCDDLHRGEYITDETGTYPVYEMEDGYSGKVEIIVSGEDVSIYRNDALAVEKKVTSESVTMDPLGFLKIATAEYNYYTFSFIDDEALLVNHVFTEGDTVKDAFLECEYVPDTKRVTALYQHIQSLKVHES</sequence>
<gene>
    <name evidence="1" type="ORF">CAG72_21025</name>
</gene>
<protein>
    <submittedName>
        <fullName evidence="1">Uncharacterized protein</fullName>
    </submittedName>
</protein>
<reference evidence="1 2" key="1">
    <citation type="submission" date="2017-05" db="EMBL/GenBank/DDBJ databases">
        <title>High clonality and local adaptation shapes Vibrionaceae linages within an endangered oasis.</title>
        <authorList>
            <person name="Vazquez-Rosas-Landa M."/>
        </authorList>
    </citation>
    <scope>NUCLEOTIDE SEQUENCE [LARGE SCALE GENOMIC DNA]</scope>
    <source>
        <strain evidence="1 2">P46_P4S1P180</strain>
    </source>
</reference>
<dbReference type="RefSeq" id="WP_161446871.1">
    <property type="nucleotide sequence ID" value="NZ_WXWU01000045.1"/>
</dbReference>
<dbReference type="EMBL" id="WXWW01000299">
    <property type="protein sequence ID" value="NAW67675.1"/>
    <property type="molecule type" value="Genomic_DNA"/>
</dbReference>
<evidence type="ECO:0000313" key="1">
    <source>
        <dbReference type="EMBL" id="NAW67675.1"/>
    </source>
</evidence>
<dbReference type="Proteomes" id="UP000465712">
    <property type="component" value="Unassembled WGS sequence"/>
</dbReference>
<name>A0A7X4XW26_9GAMM</name>
<comment type="caution">
    <text evidence="1">The sequence shown here is derived from an EMBL/GenBank/DDBJ whole genome shotgun (WGS) entry which is preliminary data.</text>
</comment>
<proteinExistence type="predicted"/>
<organism evidence="1 2">
    <name type="scientific">Photobacterium halotolerans</name>
    <dbReference type="NCBI Taxonomy" id="265726"/>
    <lineage>
        <taxon>Bacteria</taxon>
        <taxon>Pseudomonadati</taxon>
        <taxon>Pseudomonadota</taxon>
        <taxon>Gammaproteobacteria</taxon>
        <taxon>Vibrionales</taxon>
        <taxon>Vibrionaceae</taxon>
        <taxon>Photobacterium</taxon>
    </lineage>
</organism>
<accession>A0A7X4XW26</accession>
<dbReference type="AlphaFoldDB" id="A0A7X4XW26"/>
<evidence type="ECO:0000313" key="2">
    <source>
        <dbReference type="Proteomes" id="UP000465712"/>
    </source>
</evidence>
<dbReference type="OrthoDB" id="5830709at2"/>